<organism evidence="3 4">
    <name type="scientific">Trichomonas vaginalis (strain ATCC PRA-98 / G3)</name>
    <dbReference type="NCBI Taxonomy" id="412133"/>
    <lineage>
        <taxon>Eukaryota</taxon>
        <taxon>Metamonada</taxon>
        <taxon>Parabasalia</taxon>
        <taxon>Trichomonadida</taxon>
        <taxon>Trichomonadidae</taxon>
        <taxon>Trichomonas</taxon>
    </lineage>
</organism>
<keyword evidence="2" id="KW-0472">Membrane</keyword>
<keyword evidence="2" id="KW-1133">Transmembrane helix</keyword>
<reference evidence="3" key="1">
    <citation type="submission" date="2006-10" db="EMBL/GenBank/DDBJ databases">
        <authorList>
            <person name="Amadeo P."/>
            <person name="Zhao Q."/>
            <person name="Wortman J."/>
            <person name="Fraser-Liggett C."/>
            <person name="Carlton J."/>
        </authorList>
    </citation>
    <scope>NUCLEOTIDE SEQUENCE</scope>
    <source>
        <strain evidence="3">G3</strain>
    </source>
</reference>
<dbReference type="Proteomes" id="UP000001542">
    <property type="component" value="Unassembled WGS sequence"/>
</dbReference>
<feature type="region of interest" description="Disordered" evidence="1">
    <location>
        <begin position="78"/>
        <end position="129"/>
    </location>
</feature>
<feature type="compositionally biased region" description="Low complexity" evidence="1">
    <location>
        <begin position="78"/>
        <end position="103"/>
    </location>
</feature>
<dbReference type="InParanoid" id="A2E4R1"/>
<dbReference type="VEuPathDB" id="TrichDB:TVAG_246030"/>
<accession>A2E4R1</accession>
<dbReference type="VEuPathDB" id="TrichDB:TVAGG3_0862640"/>
<dbReference type="AlphaFoldDB" id="A2E4R1"/>
<protein>
    <submittedName>
        <fullName evidence="3">Uncharacterized protein</fullName>
    </submittedName>
</protein>
<sequence length="295" mass="32373">MFGTQSLFNIGKKSKRKSKDESSEKSAAVVPNEAPITRTSESLLPNHPKTRRKTLMSKVAPNIDIDSSDVTTNSTVSQAPIATNSNNSATANISSTTTSTTPSHDSSRRPANKTPISVFSDSDSSDDSTSVVTTVFTRERETLDQIMFSPTSLIPLANAIQLKFDMKFSEGFPALIDASLQANSSRYSQKIDDSEQVISEVETMTKESMELCNQLADKTNDIETKADVTLGTMKKTHAKLNSLIDAKLSISIYLILFIFFVFRSIISVLTYVGTFVGGIFKANIATKREERKKKE</sequence>
<dbReference type="RefSeq" id="XP_001324594.1">
    <property type="nucleotide sequence ID" value="XM_001324559.1"/>
</dbReference>
<dbReference type="EMBL" id="DS113303">
    <property type="protein sequence ID" value="EAY12371.1"/>
    <property type="molecule type" value="Genomic_DNA"/>
</dbReference>
<evidence type="ECO:0000313" key="4">
    <source>
        <dbReference type="Proteomes" id="UP000001542"/>
    </source>
</evidence>
<evidence type="ECO:0000256" key="1">
    <source>
        <dbReference type="SAM" id="MobiDB-lite"/>
    </source>
</evidence>
<gene>
    <name evidence="3" type="ORF">TVAG_246030</name>
</gene>
<keyword evidence="2" id="KW-0812">Transmembrane</keyword>
<reference evidence="3" key="2">
    <citation type="journal article" date="2007" name="Science">
        <title>Draft genome sequence of the sexually transmitted pathogen Trichomonas vaginalis.</title>
        <authorList>
            <person name="Carlton J.M."/>
            <person name="Hirt R.P."/>
            <person name="Silva J.C."/>
            <person name="Delcher A.L."/>
            <person name="Schatz M."/>
            <person name="Zhao Q."/>
            <person name="Wortman J.R."/>
            <person name="Bidwell S.L."/>
            <person name="Alsmark U.C.M."/>
            <person name="Besteiro S."/>
            <person name="Sicheritz-Ponten T."/>
            <person name="Noel C.J."/>
            <person name="Dacks J.B."/>
            <person name="Foster P.G."/>
            <person name="Simillion C."/>
            <person name="Van de Peer Y."/>
            <person name="Miranda-Saavedra D."/>
            <person name="Barton G.J."/>
            <person name="Westrop G.D."/>
            <person name="Mueller S."/>
            <person name="Dessi D."/>
            <person name="Fiori P.L."/>
            <person name="Ren Q."/>
            <person name="Paulsen I."/>
            <person name="Zhang H."/>
            <person name="Bastida-Corcuera F.D."/>
            <person name="Simoes-Barbosa A."/>
            <person name="Brown M.T."/>
            <person name="Hayes R.D."/>
            <person name="Mukherjee M."/>
            <person name="Okumura C.Y."/>
            <person name="Schneider R."/>
            <person name="Smith A.J."/>
            <person name="Vanacova S."/>
            <person name="Villalvazo M."/>
            <person name="Haas B.J."/>
            <person name="Pertea M."/>
            <person name="Feldblyum T.V."/>
            <person name="Utterback T.R."/>
            <person name="Shu C.L."/>
            <person name="Osoegawa K."/>
            <person name="de Jong P.J."/>
            <person name="Hrdy I."/>
            <person name="Horvathova L."/>
            <person name="Zubacova Z."/>
            <person name="Dolezal P."/>
            <person name="Malik S.B."/>
            <person name="Logsdon J.M. Jr."/>
            <person name="Henze K."/>
            <person name="Gupta A."/>
            <person name="Wang C.C."/>
            <person name="Dunne R.L."/>
            <person name="Upcroft J.A."/>
            <person name="Upcroft P."/>
            <person name="White O."/>
            <person name="Salzberg S.L."/>
            <person name="Tang P."/>
            <person name="Chiu C.-H."/>
            <person name="Lee Y.-S."/>
            <person name="Embley T.M."/>
            <person name="Coombs G.H."/>
            <person name="Mottram J.C."/>
            <person name="Tachezy J."/>
            <person name="Fraser-Liggett C.M."/>
            <person name="Johnson P.J."/>
        </authorList>
    </citation>
    <scope>NUCLEOTIDE SEQUENCE [LARGE SCALE GENOMIC DNA]</scope>
    <source>
        <strain evidence="3">G3</strain>
    </source>
</reference>
<evidence type="ECO:0000313" key="3">
    <source>
        <dbReference type="EMBL" id="EAY12371.1"/>
    </source>
</evidence>
<evidence type="ECO:0000256" key="2">
    <source>
        <dbReference type="SAM" id="Phobius"/>
    </source>
</evidence>
<proteinExistence type="predicted"/>
<dbReference type="SMR" id="A2E4R1"/>
<feature type="transmembrane region" description="Helical" evidence="2">
    <location>
        <begin position="268"/>
        <end position="286"/>
    </location>
</feature>
<feature type="compositionally biased region" description="Low complexity" evidence="1">
    <location>
        <begin position="117"/>
        <end position="129"/>
    </location>
</feature>
<keyword evidence="4" id="KW-1185">Reference proteome</keyword>
<dbReference type="KEGG" id="tva:4770333"/>
<feature type="region of interest" description="Disordered" evidence="1">
    <location>
        <begin position="1"/>
        <end position="60"/>
    </location>
</feature>
<name>A2E4R1_TRIV3</name>